<dbReference type="SUPFAM" id="SSF47616">
    <property type="entry name" value="GST C-terminal domain-like"/>
    <property type="match status" value="2"/>
</dbReference>
<keyword evidence="3" id="KW-1185">Reference proteome</keyword>
<comment type="function">
    <text evidence="1">Is involved in the conjugation of reduced glutathione to a wide number of exogenous and endogenous hydrophobic electrophiles.</text>
</comment>
<dbReference type="InterPro" id="IPR045073">
    <property type="entry name" value="Omega/Tau-like"/>
</dbReference>
<dbReference type="Gene3D" id="1.20.1050.10">
    <property type="match status" value="2"/>
</dbReference>
<keyword evidence="1 2" id="KW-0808">Transferase</keyword>
<name>A0A834SU47_9FABA</name>
<dbReference type="InterPro" id="IPR045074">
    <property type="entry name" value="GST_C_Tau"/>
</dbReference>
<comment type="subcellular location">
    <subcellularLocation>
        <location evidence="1">Cytoplasm</location>
        <location evidence="1">Cytosol</location>
    </subcellularLocation>
</comment>
<reference evidence="2" key="1">
    <citation type="submission" date="2020-09" db="EMBL/GenBank/DDBJ databases">
        <title>Genome-Enabled Discovery of Anthraquinone Biosynthesis in Senna tora.</title>
        <authorList>
            <person name="Kang S.-H."/>
            <person name="Pandey R.P."/>
            <person name="Lee C.-M."/>
            <person name="Sim J.-S."/>
            <person name="Jeong J.-T."/>
            <person name="Choi B.-S."/>
            <person name="Jung M."/>
            <person name="Ginzburg D."/>
            <person name="Zhao K."/>
            <person name="Won S.Y."/>
            <person name="Oh T.-J."/>
            <person name="Yu Y."/>
            <person name="Kim N.-H."/>
            <person name="Lee O.R."/>
            <person name="Lee T.-H."/>
            <person name="Bashyal P."/>
            <person name="Kim T.-S."/>
            <person name="Lee W.-H."/>
            <person name="Kawkins C."/>
            <person name="Kim C.-K."/>
            <person name="Kim J.S."/>
            <person name="Ahn B.O."/>
            <person name="Rhee S.Y."/>
            <person name="Sohng J.K."/>
        </authorList>
    </citation>
    <scope>NUCLEOTIDE SEQUENCE</scope>
    <source>
        <tissue evidence="2">Leaf</tissue>
    </source>
</reference>
<dbReference type="EMBL" id="JAAIUW010000011">
    <property type="protein sequence ID" value="KAF7809266.1"/>
    <property type="molecule type" value="Genomic_DNA"/>
</dbReference>
<organism evidence="2 3">
    <name type="scientific">Senna tora</name>
    <dbReference type="NCBI Taxonomy" id="362788"/>
    <lineage>
        <taxon>Eukaryota</taxon>
        <taxon>Viridiplantae</taxon>
        <taxon>Streptophyta</taxon>
        <taxon>Embryophyta</taxon>
        <taxon>Tracheophyta</taxon>
        <taxon>Spermatophyta</taxon>
        <taxon>Magnoliopsida</taxon>
        <taxon>eudicotyledons</taxon>
        <taxon>Gunneridae</taxon>
        <taxon>Pentapetalae</taxon>
        <taxon>rosids</taxon>
        <taxon>fabids</taxon>
        <taxon>Fabales</taxon>
        <taxon>Fabaceae</taxon>
        <taxon>Caesalpinioideae</taxon>
        <taxon>Cassia clade</taxon>
        <taxon>Senna</taxon>
    </lineage>
</organism>
<sequence length="205" mass="23091">MSGVENGMKGFFKDGIPEVDSNCLGLLDIIIWSTFMSHKSLEQVFGIKFLDPERFPLLFSWVNALNKVALVKETTPPHEEVLFEHMFIISKSEGEVQEKALEGLYERLSVVEDGMKSFFKDGIPEVDSKSLGLLDIIIWSTFMFQNSVELVFGIKILDPERFPLLFSWVNALNEVPVVKEATPPHEKQVGLLQSVRQGGKSSTKV</sequence>
<dbReference type="CDD" id="cd03185">
    <property type="entry name" value="GST_C_Tau"/>
    <property type="match status" value="1"/>
</dbReference>
<evidence type="ECO:0000313" key="3">
    <source>
        <dbReference type="Proteomes" id="UP000634136"/>
    </source>
</evidence>
<accession>A0A834SU47</accession>
<dbReference type="PANTHER" id="PTHR11260">
    <property type="entry name" value="GLUTATHIONE S-TRANSFERASE, GST, SUPERFAMILY, GST DOMAIN CONTAINING"/>
    <property type="match status" value="1"/>
</dbReference>
<comment type="caution">
    <text evidence="2">The sequence shown here is derived from an EMBL/GenBank/DDBJ whole genome shotgun (WGS) entry which is preliminary data.</text>
</comment>
<dbReference type="GO" id="GO:0006749">
    <property type="term" value="P:glutathione metabolic process"/>
    <property type="evidence" value="ECO:0007669"/>
    <property type="project" value="InterPro"/>
</dbReference>
<dbReference type="OrthoDB" id="4951845at2759"/>
<proteinExistence type="inferred from homology"/>
<dbReference type="Proteomes" id="UP000634136">
    <property type="component" value="Unassembled WGS sequence"/>
</dbReference>
<dbReference type="PANTHER" id="PTHR11260:SF711">
    <property type="entry name" value="GLUTATHIONE S-TRANSFERASE U9"/>
    <property type="match status" value="1"/>
</dbReference>
<keyword evidence="1" id="KW-0963">Cytoplasm</keyword>
<dbReference type="EC" id="2.5.1.18" evidence="1"/>
<comment type="similarity">
    <text evidence="1">Belongs to the GST superfamily.</text>
</comment>
<comment type="catalytic activity">
    <reaction evidence="1">
        <text>RX + glutathione = an S-substituted glutathione + a halide anion + H(+)</text>
        <dbReference type="Rhea" id="RHEA:16437"/>
        <dbReference type="ChEBI" id="CHEBI:15378"/>
        <dbReference type="ChEBI" id="CHEBI:16042"/>
        <dbReference type="ChEBI" id="CHEBI:17792"/>
        <dbReference type="ChEBI" id="CHEBI:57925"/>
        <dbReference type="ChEBI" id="CHEBI:90779"/>
        <dbReference type="EC" id="2.5.1.18"/>
    </reaction>
</comment>
<dbReference type="InterPro" id="IPR036282">
    <property type="entry name" value="Glutathione-S-Trfase_C_sf"/>
</dbReference>
<dbReference type="GO" id="GO:0005829">
    <property type="term" value="C:cytosol"/>
    <property type="evidence" value="ECO:0007669"/>
    <property type="project" value="UniProtKB-SubCell"/>
</dbReference>
<dbReference type="GO" id="GO:0004364">
    <property type="term" value="F:glutathione transferase activity"/>
    <property type="evidence" value="ECO:0007669"/>
    <property type="project" value="UniProtKB-UniRule"/>
</dbReference>
<evidence type="ECO:0000313" key="2">
    <source>
        <dbReference type="EMBL" id="KAF7809266.1"/>
    </source>
</evidence>
<protein>
    <recommendedName>
        <fullName evidence="1">Glutathione S-transferase</fullName>
        <ecNumber evidence="1">2.5.1.18</ecNumber>
    </recommendedName>
</protein>
<evidence type="ECO:0000256" key="1">
    <source>
        <dbReference type="RuleBase" id="RU369102"/>
    </source>
</evidence>
<dbReference type="AlphaFoldDB" id="A0A834SU47"/>
<gene>
    <name evidence="2" type="ORF">G2W53_036009</name>
</gene>